<proteinExistence type="inferred from homology"/>
<dbReference type="FunFam" id="3.40.50.2000:FF:000054">
    <property type="entry name" value="Glycosyltransferase"/>
    <property type="match status" value="1"/>
</dbReference>
<evidence type="ECO:0000313" key="9">
    <source>
        <dbReference type="Proteomes" id="UP001314170"/>
    </source>
</evidence>
<dbReference type="SUPFAM" id="SSF53756">
    <property type="entry name" value="UDP-Glycosyltransferase/glycogen phosphorylase"/>
    <property type="match status" value="1"/>
</dbReference>
<keyword evidence="9" id="KW-1185">Reference proteome</keyword>
<comment type="catalytic activity">
    <reaction evidence="5">
        <text>an anthocyanidin + UDP-alpha-D-glucose + H(+) = an anthocyanidin 3-O-beta-D-glucoside + UDP</text>
        <dbReference type="Rhea" id="RHEA:20093"/>
        <dbReference type="ChEBI" id="CHEBI:15378"/>
        <dbReference type="ChEBI" id="CHEBI:16307"/>
        <dbReference type="ChEBI" id="CHEBI:58223"/>
        <dbReference type="ChEBI" id="CHEBI:58885"/>
        <dbReference type="ChEBI" id="CHEBI:143576"/>
        <dbReference type="EC" id="2.4.1.115"/>
    </reaction>
</comment>
<evidence type="ECO:0000256" key="6">
    <source>
        <dbReference type="RuleBase" id="RU003718"/>
    </source>
</evidence>
<dbReference type="GO" id="GO:0047213">
    <property type="term" value="F:anthocyanidin 3-O-glucosyltransferase activity"/>
    <property type="evidence" value="ECO:0007669"/>
    <property type="project" value="UniProtKB-EC"/>
</dbReference>
<evidence type="ECO:0000256" key="1">
    <source>
        <dbReference type="ARBA" id="ARBA00004935"/>
    </source>
</evidence>
<dbReference type="InterPro" id="IPR002213">
    <property type="entry name" value="UDP_glucos_trans"/>
</dbReference>
<evidence type="ECO:0000256" key="7">
    <source>
        <dbReference type="RuleBase" id="RU362057"/>
    </source>
</evidence>
<organism evidence="8 9">
    <name type="scientific">Dovyalis caffra</name>
    <dbReference type="NCBI Taxonomy" id="77055"/>
    <lineage>
        <taxon>Eukaryota</taxon>
        <taxon>Viridiplantae</taxon>
        <taxon>Streptophyta</taxon>
        <taxon>Embryophyta</taxon>
        <taxon>Tracheophyta</taxon>
        <taxon>Spermatophyta</taxon>
        <taxon>Magnoliopsida</taxon>
        <taxon>eudicotyledons</taxon>
        <taxon>Gunneridae</taxon>
        <taxon>Pentapetalae</taxon>
        <taxon>rosids</taxon>
        <taxon>fabids</taxon>
        <taxon>Malpighiales</taxon>
        <taxon>Salicaceae</taxon>
        <taxon>Flacourtieae</taxon>
        <taxon>Dovyalis</taxon>
    </lineage>
</organism>
<accession>A0AAV1S8U3</accession>
<dbReference type="EMBL" id="CAWUPB010001173">
    <property type="protein sequence ID" value="CAK7347680.1"/>
    <property type="molecule type" value="Genomic_DNA"/>
</dbReference>
<sequence length="485" mass="53266">MANTKEPMVVAAEKETTKPHVAVLPSPGMGHIIPLLEIAKRLVIHHEFHVSFIVIATNEASAAQDKLIKSPTLPPGLDVVYLPPVDVFAVTTKDMSLLARLCAIVEEAMKSLKSVLMELGKLKAVVVDLFCTQAFDICSALSIPAYLFFTASVALLTFSLYLPTLDREVEGEFVDLPEPVKVPGCPPIRPEDLLDQVKNRKIDEYKWYLFHSSRFYLGTGIFLNSWEDLEPANFKAITEGPFFKQIHTPPVHPVGPLIKQEEPLTASDADCLAWLDKQPPQSVLYVSLGSGGTLTVEQITELAWGLELSHQRFLLVARMPTNSSASAAFFNVGSDVNDPKAYLPKGFFERTSERGVVVPSWAPQVSVLKHPSTGGFLTHCGWNSTLEAVTHGVPMIAWPLYAEQRMNATILAEEVGIAIKPVVEAGASLVGRKEVERAVRLMMEGEEGKNTRKRIRELKDSAAKALEIGGSSYDPLACLAKEWKS</sequence>
<evidence type="ECO:0000313" key="8">
    <source>
        <dbReference type="EMBL" id="CAK7347680.1"/>
    </source>
</evidence>
<name>A0AAV1S8U3_9ROSI</name>
<keyword evidence="3 6" id="KW-0328">Glycosyltransferase</keyword>
<dbReference type="InterPro" id="IPR035595">
    <property type="entry name" value="UDP_glycos_trans_CS"/>
</dbReference>
<dbReference type="PANTHER" id="PTHR48046:SF4">
    <property type="entry name" value="GLYCOSYLTRANSFERASE"/>
    <property type="match status" value="1"/>
</dbReference>
<dbReference type="AlphaFoldDB" id="A0AAV1S8U3"/>
<dbReference type="Proteomes" id="UP001314170">
    <property type="component" value="Unassembled WGS sequence"/>
</dbReference>
<protein>
    <recommendedName>
        <fullName evidence="7">Glycosyltransferase</fullName>
        <ecNumber evidence="7">2.4.1.-</ecNumber>
    </recommendedName>
</protein>
<comment type="pathway">
    <text evidence="1">Pigment biosynthesis; anthocyanin biosynthesis.</text>
</comment>
<comment type="caution">
    <text evidence="8">The sequence shown here is derived from an EMBL/GenBank/DDBJ whole genome shotgun (WGS) entry which is preliminary data.</text>
</comment>
<keyword evidence="4 6" id="KW-0808">Transferase</keyword>
<dbReference type="Gene3D" id="3.40.50.2000">
    <property type="entry name" value="Glycogen Phosphorylase B"/>
    <property type="match status" value="2"/>
</dbReference>
<dbReference type="Pfam" id="PF00201">
    <property type="entry name" value="UDPGT"/>
    <property type="match status" value="1"/>
</dbReference>
<dbReference type="FunFam" id="3.40.50.2000:FF:000051">
    <property type="entry name" value="Glycosyltransferase"/>
    <property type="match status" value="1"/>
</dbReference>
<evidence type="ECO:0000256" key="2">
    <source>
        <dbReference type="ARBA" id="ARBA00009995"/>
    </source>
</evidence>
<evidence type="ECO:0000256" key="4">
    <source>
        <dbReference type="ARBA" id="ARBA00022679"/>
    </source>
</evidence>
<dbReference type="PANTHER" id="PTHR48046">
    <property type="entry name" value="UDP-GLYCOSYLTRANSFERASE 72E1"/>
    <property type="match status" value="1"/>
</dbReference>
<gene>
    <name evidence="8" type="ORF">DCAF_LOCUS20368</name>
</gene>
<evidence type="ECO:0000256" key="5">
    <source>
        <dbReference type="ARBA" id="ARBA00047606"/>
    </source>
</evidence>
<reference evidence="8 9" key="1">
    <citation type="submission" date="2024-01" db="EMBL/GenBank/DDBJ databases">
        <authorList>
            <person name="Waweru B."/>
        </authorList>
    </citation>
    <scope>NUCLEOTIDE SEQUENCE [LARGE SCALE GENOMIC DNA]</scope>
</reference>
<dbReference type="PROSITE" id="PS00375">
    <property type="entry name" value="UDPGT"/>
    <property type="match status" value="1"/>
</dbReference>
<dbReference type="EC" id="2.4.1.-" evidence="7"/>
<dbReference type="CDD" id="cd03784">
    <property type="entry name" value="GT1_Gtf-like"/>
    <property type="match status" value="1"/>
</dbReference>
<evidence type="ECO:0000256" key="3">
    <source>
        <dbReference type="ARBA" id="ARBA00022676"/>
    </source>
</evidence>
<comment type="similarity">
    <text evidence="2 6">Belongs to the UDP-glycosyltransferase family.</text>
</comment>